<reference evidence="1 2" key="1">
    <citation type="submission" date="2019-08" db="EMBL/GenBank/DDBJ databases">
        <title>The genome of the soybean aphid Biotype 1, its phylome, world population structure and adaptation to the North American continent.</title>
        <authorList>
            <person name="Giordano R."/>
            <person name="Donthu R.K."/>
            <person name="Hernandez A.G."/>
            <person name="Wright C.L."/>
            <person name="Zimin A.V."/>
        </authorList>
    </citation>
    <scope>NUCLEOTIDE SEQUENCE [LARGE SCALE GENOMIC DNA]</scope>
    <source>
        <tissue evidence="1">Whole aphids</tissue>
    </source>
</reference>
<accession>A0A6G0SXD4</accession>
<protein>
    <submittedName>
        <fullName evidence="1">Uncharacterized protein</fullName>
    </submittedName>
</protein>
<proteinExistence type="predicted"/>
<keyword evidence="2" id="KW-1185">Reference proteome</keyword>
<sequence length="279" mass="32267">MLGPISPGEEEVNPGYVGYALVIRCEYNLDLNPINSVIIFPFNSSLNLPKTFLLTKDKSKIHMPIYIGCLKNISVLFIWIATKFSVKIVLLSKFGDSSEIPITSKLFRLLTHLKSPNIFDYIEINLLLFQIQTSIFDRYLLINLTLLLSFLTYYPRQILVLLFVNLSKELDKNLNESINLNSVFNIISSPLIYFVRSIIFEKEIYFSSLFGINMSIIARKIMTNNWNKCRIFICKITDRMSRTSIFSRFVFKISLKNNLCRTSSSLDLFTSQGFIPMDR</sequence>
<dbReference type="EMBL" id="VYZN01001272">
    <property type="protein sequence ID" value="KAE9522351.1"/>
    <property type="molecule type" value="Genomic_DNA"/>
</dbReference>
<gene>
    <name evidence="1" type="ORF">AGLY_017245</name>
</gene>
<organism evidence="1 2">
    <name type="scientific">Aphis glycines</name>
    <name type="common">Soybean aphid</name>
    <dbReference type="NCBI Taxonomy" id="307491"/>
    <lineage>
        <taxon>Eukaryota</taxon>
        <taxon>Metazoa</taxon>
        <taxon>Ecdysozoa</taxon>
        <taxon>Arthropoda</taxon>
        <taxon>Hexapoda</taxon>
        <taxon>Insecta</taxon>
        <taxon>Pterygota</taxon>
        <taxon>Neoptera</taxon>
        <taxon>Paraneoptera</taxon>
        <taxon>Hemiptera</taxon>
        <taxon>Sternorrhyncha</taxon>
        <taxon>Aphidomorpha</taxon>
        <taxon>Aphidoidea</taxon>
        <taxon>Aphididae</taxon>
        <taxon>Aphidini</taxon>
        <taxon>Aphis</taxon>
        <taxon>Aphis</taxon>
    </lineage>
</organism>
<evidence type="ECO:0000313" key="1">
    <source>
        <dbReference type="EMBL" id="KAE9522351.1"/>
    </source>
</evidence>
<feature type="non-terminal residue" evidence="1">
    <location>
        <position position="279"/>
    </location>
</feature>
<dbReference type="AlphaFoldDB" id="A0A6G0SXD4"/>
<dbReference type="Proteomes" id="UP000475862">
    <property type="component" value="Unassembled WGS sequence"/>
</dbReference>
<evidence type="ECO:0000313" key="2">
    <source>
        <dbReference type="Proteomes" id="UP000475862"/>
    </source>
</evidence>
<comment type="caution">
    <text evidence="1">The sequence shown here is derived from an EMBL/GenBank/DDBJ whole genome shotgun (WGS) entry which is preliminary data.</text>
</comment>
<name>A0A6G0SXD4_APHGL</name>